<dbReference type="SUPFAM" id="SSF51069">
    <property type="entry name" value="Carbonic anhydrase"/>
    <property type="match status" value="1"/>
</dbReference>
<dbReference type="GO" id="GO:0005524">
    <property type="term" value="F:ATP binding"/>
    <property type="evidence" value="ECO:0007669"/>
    <property type="project" value="UniProtKB-KW"/>
</dbReference>
<reference evidence="5 6" key="1">
    <citation type="journal article" date="2018" name="Mol. Plant">
        <title>The genome of Artemisia annua provides insight into the evolution of Asteraceae family and artemisinin biosynthesis.</title>
        <authorList>
            <person name="Shen Q."/>
            <person name="Zhang L."/>
            <person name="Liao Z."/>
            <person name="Wang S."/>
            <person name="Yan T."/>
            <person name="Shi P."/>
            <person name="Liu M."/>
            <person name="Fu X."/>
            <person name="Pan Q."/>
            <person name="Wang Y."/>
            <person name="Lv Z."/>
            <person name="Lu X."/>
            <person name="Zhang F."/>
            <person name="Jiang W."/>
            <person name="Ma Y."/>
            <person name="Chen M."/>
            <person name="Hao X."/>
            <person name="Li L."/>
            <person name="Tang Y."/>
            <person name="Lv G."/>
            <person name="Zhou Y."/>
            <person name="Sun X."/>
            <person name="Brodelius P.E."/>
            <person name="Rose J.K.C."/>
            <person name="Tang K."/>
        </authorList>
    </citation>
    <scope>NUCLEOTIDE SEQUENCE [LARGE SCALE GENOMIC DNA]</scope>
    <source>
        <strain evidence="6">cv. Huhao1</strain>
        <tissue evidence="5">Leaf</tissue>
    </source>
</reference>
<dbReference type="Gene3D" id="3.30.420.40">
    <property type="match status" value="1"/>
</dbReference>
<keyword evidence="3" id="KW-0067">ATP-binding</keyword>
<evidence type="ECO:0000256" key="2">
    <source>
        <dbReference type="ARBA" id="ARBA00022741"/>
    </source>
</evidence>
<keyword evidence="4" id="KW-1133">Transmembrane helix</keyword>
<keyword evidence="2" id="KW-0547">Nucleotide-binding</keyword>
<dbReference type="InterPro" id="IPR043129">
    <property type="entry name" value="ATPase_NBD"/>
</dbReference>
<dbReference type="InterPro" id="IPR013126">
    <property type="entry name" value="Hsp_70_fam"/>
</dbReference>
<feature type="transmembrane region" description="Helical" evidence="4">
    <location>
        <begin position="7"/>
        <end position="24"/>
    </location>
</feature>
<dbReference type="Gene3D" id="3.10.200.10">
    <property type="entry name" value="Alpha carbonic anhydrase"/>
    <property type="match status" value="1"/>
</dbReference>
<keyword evidence="4" id="KW-0812">Transmembrane</keyword>
<sequence length="359" mass="40910">MWPIFDWYKILQYIVHTFLLAIGGCTRKNYSFVLITLLSTVPTVQTILSGVHGLQKRMKLTPVGNEVTETEFCTTNSHAEVSLELGINHEDCILLQQHMFQLRWIGGSGAGHIHINGTEYQLNQIHWHTATEHTIKGQRYIFICKQHDRVNIIANNLTPSYIGFTDTDRLIGHAAKNQVAMKPTNMVFGLDTKIYWENEDEGWVAGSCNTTQYIDEEKQSYLKELLQKINALYHELKASSSLTLNISRHYGGLRRQIEKSHVPKATLEEDLSNSLNKIIGQNIFYNSRTVGAQLYFLHVMGLDTIVSTHLLNELIRIVMVSIPVALVSASYLSNREILPHDENENLKTRIAVNIMQHVE</sequence>
<keyword evidence="4" id="KW-0472">Membrane</keyword>
<accession>A0A2U1PNN1</accession>
<dbReference type="SUPFAM" id="SSF53067">
    <property type="entry name" value="Actin-like ATPase domain"/>
    <property type="match status" value="1"/>
</dbReference>
<comment type="similarity">
    <text evidence="1">Belongs to the heat shock protein 70 family.</text>
</comment>
<dbReference type="AlphaFoldDB" id="A0A2U1PNN1"/>
<proteinExistence type="inferred from homology"/>
<evidence type="ECO:0008006" key="7">
    <source>
        <dbReference type="Google" id="ProtNLM"/>
    </source>
</evidence>
<dbReference type="Pfam" id="PF00012">
    <property type="entry name" value="HSP70"/>
    <property type="match status" value="1"/>
</dbReference>
<evidence type="ECO:0000313" key="6">
    <source>
        <dbReference type="Proteomes" id="UP000245207"/>
    </source>
</evidence>
<organism evidence="5 6">
    <name type="scientific">Artemisia annua</name>
    <name type="common">Sweet wormwood</name>
    <dbReference type="NCBI Taxonomy" id="35608"/>
    <lineage>
        <taxon>Eukaryota</taxon>
        <taxon>Viridiplantae</taxon>
        <taxon>Streptophyta</taxon>
        <taxon>Embryophyta</taxon>
        <taxon>Tracheophyta</taxon>
        <taxon>Spermatophyta</taxon>
        <taxon>Magnoliopsida</taxon>
        <taxon>eudicotyledons</taxon>
        <taxon>Gunneridae</taxon>
        <taxon>Pentapetalae</taxon>
        <taxon>asterids</taxon>
        <taxon>campanulids</taxon>
        <taxon>Asterales</taxon>
        <taxon>Asteraceae</taxon>
        <taxon>Asteroideae</taxon>
        <taxon>Anthemideae</taxon>
        <taxon>Artemisiinae</taxon>
        <taxon>Artemisia</taxon>
    </lineage>
</organism>
<feature type="transmembrane region" description="Helical" evidence="4">
    <location>
        <begin position="30"/>
        <end position="51"/>
    </location>
</feature>
<dbReference type="FunFam" id="3.30.420.40:FF:000028">
    <property type="entry name" value="heat shock 70 kDa protein-like"/>
    <property type="match status" value="1"/>
</dbReference>
<dbReference type="EMBL" id="PKPP01000926">
    <property type="protein sequence ID" value="PWA87307.1"/>
    <property type="molecule type" value="Genomic_DNA"/>
</dbReference>
<dbReference type="GO" id="GO:0140662">
    <property type="term" value="F:ATP-dependent protein folding chaperone"/>
    <property type="evidence" value="ECO:0007669"/>
    <property type="project" value="InterPro"/>
</dbReference>
<gene>
    <name evidence="5" type="ORF">CTI12_AA131460</name>
</gene>
<dbReference type="InterPro" id="IPR036398">
    <property type="entry name" value="CA_dom_sf"/>
</dbReference>
<evidence type="ECO:0000256" key="4">
    <source>
        <dbReference type="SAM" id="Phobius"/>
    </source>
</evidence>
<evidence type="ECO:0000313" key="5">
    <source>
        <dbReference type="EMBL" id="PWA87307.1"/>
    </source>
</evidence>
<keyword evidence="6" id="KW-1185">Reference proteome</keyword>
<dbReference type="OrthoDB" id="429145at2759"/>
<name>A0A2U1PNN1_ARTAN</name>
<dbReference type="STRING" id="35608.A0A2U1PNN1"/>
<evidence type="ECO:0000256" key="1">
    <source>
        <dbReference type="ARBA" id="ARBA00007381"/>
    </source>
</evidence>
<protein>
    <recommendedName>
        <fullName evidence="7">Alpha carbonic anhydrase 7</fullName>
    </recommendedName>
</protein>
<dbReference type="Proteomes" id="UP000245207">
    <property type="component" value="Unassembled WGS sequence"/>
</dbReference>
<comment type="caution">
    <text evidence="5">The sequence shown here is derived from an EMBL/GenBank/DDBJ whole genome shotgun (WGS) entry which is preliminary data.</text>
</comment>
<evidence type="ECO:0000256" key="3">
    <source>
        <dbReference type="ARBA" id="ARBA00022840"/>
    </source>
</evidence>